<sequence length="923" mass="103995">MPLILPGSLHPSNSNAISWNSNGLLAYGSHCTLVIIDVLSKRIIQTLEKHNAAVNLVCWSPEGEFPTTSDSILRCASVDISGVIVIWDVLDVIEWPQWEETNRDFLLALHSSNIFVLWNTVTGDRVWNVTYSSNLLLFATDLFNMSTVTFGVIDGSLLLINDVLLHKAPSDRGSSIIVLSSPSNLRQIQYHLAYPNILFAASQTEAGNMQLKYERILCCETQRQSTHHRITGVSFCGITQSTLAFLYNSGRIAFYQLALLEDDCFRPYRSRLLNMGEIFSLGQSAHSIRMRHVDGENKLHLAAVGTNQGVIHLVNVFTANIFKEYHIHSCPIKCLEWGGIHTLISAAYSHPLSTSSLVRNDIFVTDIRTGESKRLRPETEETPIEMLRVSFYQCYLAIGFRSEPLEIWHLKSMRLLRRMSRACPVITDMAWSGKHNTIKRIGSSDSVFRENLVVLDQDCHLYHVVVKGLHVRDGKEVNSQWRGGISSLKCLVWKDDYLAMGDAMGRLRVWDLGNRQCRQTSGSLRGPILKMSFSRLNGDHSLAVLHSHCIALWDCDQLSILQILTVGTSLTLLDMDLCGVCPVVLCSDNSFRYIPSVIVNLPVNQFDIPLLVDAIDKDSLFDEVNERFAALFEILDFATDSFTSANIFEKKCKIITDGSFSNFKSESDSDLILSNTDPCLHQSKHLLSGPSSPNFCLKRCRAIHRLLGNKWLYDLLSIIDFKLGAADLSPHLMLFWSGNSSRHRAELLLSCLMNIPNLSSKQIDILVHRAIVLSKREWAMQMLLNSRENCRINALRACLLASDVSSEGAQNGVQMLFLIGHHKDACRYLQIHGMWNLSVYFAKIVMKDCAEVQSKWLENLSARNTQKVLCYFLLACMGEWDRLLTSLTTNSKCKTAWRICNFLQAASIELNESTLQHIQANIS</sequence>
<dbReference type="GO" id="GO:0005737">
    <property type="term" value="C:cytoplasm"/>
    <property type="evidence" value="ECO:0007669"/>
    <property type="project" value="TreeGrafter"/>
</dbReference>
<protein>
    <submittedName>
        <fullName evidence="5">WD_REPEATS_REGION domain-containing protein</fullName>
    </submittedName>
</protein>
<dbReference type="Gene3D" id="2.130.10.10">
    <property type="entry name" value="YVTN repeat-like/Quinoprotein amine dehydrogenase"/>
    <property type="match status" value="2"/>
</dbReference>
<dbReference type="PANTHER" id="PTHR14593">
    <property type="entry name" value="WD REPEAT-CONTAINING PROTEIN 11"/>
    <property type="match status" value="1"/>
</dbReference>
<dbReference type="STRING" id="318479.A0A0N4U755"/>
<dbReference type="Proteomes" id="UP000038040">
    <property type="component" value="Unplaced"/>
</dbReference>
<dbReference type="AlphaFoldDB" id="A0A0N4U755"/>
<dbReference type="WBParaSite" id="DME_0000280101-mRNA-1">
    <property type="protein sequence ID" value="DME_0000280101-mRNA-1"/>
    <property type="gene ID" value="DME_0000280101"/>
</dbReference>
<evidence type="ECO:0000313" key="4">
    <source>
        <dbReference type="Proteomes" id="UP000274756"/>
    </source>
</evidence>
<gene>
    <name evidence="2" type="ORF">DME_LOCUS30</name>
</gene>
<accession>A0A0N4U755</accession>
<dbReference type="InterPro" id="IPR001680">
    <property type="entry name" value="WD40_rpt"/>
</dbReference>
<evidence type="ECO:0000313" key="2">
    <source>
        <dbReference type="EMBL" id="VDN50057.1"/>
    </source>
</evidence>
<dbReference type="Proteomes" id="UP000274756">
    <property type="component" value="Unassembled WGS sequence"/>
</dbReference>
<dbReference type="Pfam" id="PF23752">
    <property type="entry name" value="Beta-prop_WDR11_2nd"/>
    <property type="match status" value="1"/>
</dbReference>
<dbReference type="SUPFAM" id="SSF50978">
    <property type="entry name" value="WD40 repeat-like"/>
    <property type="match status" value="2"/>
</dbReference>
<dbReference type="InterPro" id="IPR015943">
    <property type="entry name" value="WD40/YVTN_repeat-like_dom_sf"/>
</dbReference>
<organism evidence="3 5">
    <name type="scientific">Dracunculus medinensis</name>
    <name type="common">Guinea worm</name>
    <dbReference type="NCBI Taxonomy" id="318479"/>
    <lineage>
        <taxon>Eukaryota</taxon>
        <taxon>Metazoa</taxon>
        <taxon>Ecdysozoa</taxon>
        <taxon>Nematoda</taxon>
        <taxon>Chromadorea</taxon>
        <taxon>Rhabditida</taxon>
        <taxon>Spirurina</taxon>
        <taxon>Dracunculoidea</taxon>
        <taxon>Dracunculidae</taxon>
        <taxon>Dracunculus</taxon>
    </lineage>
</organism>
<reference evidence="5" key="1">
    <citation type="submission" date="2017-02" db="UniProtKB">
        <authorList>
            <consortium name="WormBaseParasite"/>
        </authorList>
    </citation>
    <scope>IDENTIFICATION</scope>
</reference>
<dbReference type="InterPro" id="IPR039694">
    <property type="entry name" value="WDR11"/>
</dbReference>
<dbReference type="SMART" id="SM00320">
    <property type="entry name" value="WD40"/>
    <property type="match status" value="4"/>
</dbReference>
<dbReference type="InterPro" id="IPR057853">
    <property type="entry name" value="Beta-prop_WDR11_2nd"/>
</dbReference>
<evidence type="ECO:0000313" key="3">
    <source>
        <dbReference type="Proteomes" id="UP000038040"/>
    </source>
</evidence>
<dbReference type="OrthoDB" id="1291858at2759"/>
<name>A0A0N4U755_DRAME</name>
<reference evidence="2 4" key="2">
    <citation type="submission" date="2018-11" db="EMBL/GenBank/DDBJ databases">
        <authorList>
            <consortium name="Pathogen Informatics"/>
        </authorList>
    </citation>
    <scope>NUCLEOTIDE SEQUENCE [LARGE SCALE GENOMIC DNA]</scope>
</reference>
<evidence type="ECO:0000259" key="1">
    <source>
        <dbReference type="Pfam" id="PF23752"/>
    </source>
</evidence>
<proteinExistence type="predicted"/>
<feature type="domain" description="WDR11 second beta-propeller" evidence="1">
    <location>
        <begin position="300"/>
        <end position="431"/>
    </location>
</feature>
<dbReference type="InterPro" id="IPR036322">
    <property type="entry name" value="WD40_repeat_dom_sf"/>
</dbReference>
<dbReference type="PANTHER" id="PTHR14593:SF5">
    <property type="entry name" value="WD REPEAT-CONTAINING PROTEIN 11"/>
    <property type="match status" value="1"/>
</dbReference>
<dbReference type="EMBL" id="UYYG01000001">
    <property type="protein sequence ID" value="VDN50057.1"/>
    <property type="molecule type" value="Genomic_DNA"/>
</dbReference>
<keyword evidence="4" id="KW-1185">Reference proteome</keyword>
<evidence type="ECO:0000313" key="5">
    <source>
        <dbReference type="WBParaSite" id="DME_0000280101-mRNA-1"/>
    </source>
</evidence>